<organism evidence="3 4">
    <name type="scientific">Marinomonas foliarum</name>
    <dbReference type="NCBI Taxonomy" id="491950"/>
    <lineage>
        <taxon>Bacteria</taxon>
        <taxon>Pseudomonadati</taxon>
        <taxon>Pseudomonadota</taxon>
        <taxon>Gammaproteobacteria</taxon>
        <taxon>Oceanospirillales</taxon>
        <taxon>Oceanospirillaceae</taxon>
        <taxon>Marinomonas</taxon>
    </lineage>
</organism>
<evidence type="ECO:0000313" key="4">
    <source>
        <dbReference type="Proteomes" id="UP000253506"/>
    </source>
</evidence>
<evidence type="ECO:0000313" key="3">
    <source>
        <dbReference type="EMBL" id="RCW93180.1"/>
    </source>
</evidence>
<accession>A0A368ZHD5</accession>
<keyword evidence="1" id="KW-0812">Transmembrane</keyword>
<keyword evidence="1" id="KW-0472">Membrane</keyword>
<evidence type="ECO:0000256" key="1">
    <source>
        <dbReference type="SAM" id="Phobius"/>
    </source>
</evidence>
<feature type="transmembrane region" description="Helical" evidence="1">
    <location>
        <begin position="239"/>
        <end position="260"/>
    </location>
</feature>
<feature type="transmembrane region" description="Helical" evidence="1">
    <location>
        <begin position="181"/>
        <end position="201"/>
    </location>
</feature>
<feature type="transmembrane region" description="Helical" evidence="1">
    <location>
        <begin position="117"/>
        <end position="139"/>
    </location>
</feature>
<reference evidence="3 4" key="1">
    <citation type="submission" date="2018-07" db="EMBL/GenBank/DDBJ databases">
        <title>Genomic Encyclopedia of Type Strains, Phase III (KMG-III): the genomes of soil and plant-associated and newly described type strains.</title>
        <authorList>
            <person name="Whitman W."/>
        </authorList>
    </citation>
    <scope>NUCLEOTIDE SEQUENCE [LARGE SCALE GENOMIC DNA]</scope>
    <source>
        <strain evidence="3 4">CECT 7731</strain>
    </source>
</reference>
<proteinExistence type="predicted"/>
<dbReference type="Proteomes" id="UP000253506">
    <property type="component" value="Unassembled WGS sequence"/>
</dbReference>
<gene>
    <name evidence="3" type="ORF">DFP77_1513</name>
</gene>
<dbReference type="PANTHER" id="PTHR22911">
    <property type="entry name" value="ACYL-MALONYL CONDENSING ENZYME-RELATED"/>
    <property type="match status" value="1"/>
</dbReference>
<dbReference type="GO" id="GO:0016020">
    <property type="term" value="C:membrane"/>
    <property type="evidence" value="ECO:0007669"/>
    <property type="project" value="InterPro"/>
</dbReference>
<dbReference type="Pfam" id="PF00892">
    <property type="entry name" value="EamA"/>
    <property type="match status" value="2"/>
</dbReference>
<feature type="transmembrane region" description="Helical" evidence="1">
    <location>
        <begin position="6"/>
        <end position="23"/>
    </location>
</feature>
<dbReference type="EMBL" id="QPJQ01000051">
    <property type="protein sequence ID" value="RCW93180.1"/>
    <property type="molecule type" value="Genomic_DNA"/>
</dbReference>
<protein>
    <submittedName>
        <fullName evidence="3">Putative membrane protein</fullName>
    </submittedName>
</protein>
<comment type="caution">
    <text evidence="3">The sequence shown here is derived from an EMBL/GenBank/DDBJ whole genome shotgun (WGS) entry which is preliminary data.</text>
</comment>
<feature type="transmembrane region" description="Helical" evidence="1">
    <location>
        <begin position="213"/>
        <end position="233"/>
    </location>
</feature>
<dbReference type="OrthoDB" id="6115769at2"/>
<feature type="transmembrane region" description="Helical" evidence="1">
    <location>
        <begin position="91"/>
        <end position="111"/>
    </location>
</feature>
<feature type="domain" description="EamA" evidence="2">
    <location>
        <begin position="152"/>
        <end position="286"/>
    </location>
</feature>
<dbReference type="InterPro" id="IPR037185">
    <property type="entry name" value="EmrE-like"/>
</dbReference>
<dbReference type="SUPFAM" id="SSF103481">
    <property type="entry name" value="Multidrug resistance efflux transporter EmrE"/>
    <property type="match status" value="2"/>
</dbReference>
<feature type="domain" description="EamA" evidence="2">
    <location>
        <begin position="3"/>
        <end position="134"/>
    </location>
</feature>
<feature type="transmembrane region" description="Helical" evidence="1">
    <location>
        <begin position="30"/>
        <end position="50"/>
    </location>
</feature>
<sequence>MEMIYALLSSVMFAATFLLVKIGRESASHLSVLWITLTINVVVLALSTLFIDIPKSLNLLDLKFFIISGIFAPLLGRLFQFVGMSKLGANTTTALTLTHPLITVFIGLLFLDESGNVVQILGGFLIITGSVLIAIFSGSNANLGISNGHQIYLLYPLLASLTYGISIALRKVGIDQLNSPVLASAVTVSSSWTILSLYVLVTRCKVSCSGREFTYFFFAGIVSSIGPIFLYLSLAIGNLLLIAPLAATTPLFVLVGTWLYSKKNEKFGYQIIVGTFGIFIGVTLLTLFKN</sequence>
<dbReference type="Gene3D" id="1.10.3730.20">
    <property type="match status" value="1"/>
</dbReference>
<keyword evidence="1" id="KW-1133">Transmembrane helix</keyword>
<evidence type="ECO:0000259" key="2">
    <source>
        <dbReference type="Pfam" id="PF00892"/>
    </source>
</evidence>
<feature type="transmembrane region" description="Helical" evidence="1">
    <location>
        <begin position="267"/>
        <end position="288"/>
    </location>
</feature>
<dbReference type="InterPro" id="IPR000620">
    <property type="entry name" value="EamA_dom"/>
</dbReference>
<feature type="transmembrane region" description="Helical" evidence="1">
    <location>
        <begin position="151"/>
        <end position="169"/>
    </location>
</feature>
<dbReference type="AlphaFoldDB" id="A0A368ZHD5"/>
<feature type="transmembrane region" description="Helical" evidence="1">
    <location>
        <begin position="62"/>
        <end position="79"/>
    </location>
</feature>
<name>A0A368ZHD5_9GAMM</name>
<dbReference type="PANTHER" id="PTHR22911:SF137">
    <property type="entry name" value="SOLUTE CARRIER FAMILY 35 MEMBER G2-RELATED"/>
    <property type="match status" value="1"/>
</dbReference>